<evidence type="ECO:0000259" key="1">
    <source>
        <dbReference type="Pfam" id="PF14200"/>
    </source>
</evidence>
<accession>A0A0N9HVG6</accession>
<dbReference type="CDD" id="cd00161">
    <property type="entry name" value="beta-trefoil_Ricin-like"/>
    <property type="match status" value="1"/>
</dbReference>
<reference evidence="2 3" key="1">
    <citation type="submission" date="2015-07" db="EMBL/GenBank/DDBJ databases">
        <title>Genome sequencing of Kibdelosporangium phytohabitans.</title>
        <authorList>
            <person name="Qin S."/>
            <person name="Xing K."/>
        </authorList>
    </citation>
    <scope>NUCLEOTIDE SEQUENCE [LARGE SCALE GENOMIC DNA]</scope>
    <source>
        <strain evidence="2 3">KLBMP1111</strain>
    </source>
</reference>
<name>A0A0N9HVG6_9PSEU</name>
<dbReference type="Gene3D" id="2.80.10.50">
    <property type="match status" value="2"/>
</dbReference>
<dbReference type="KEGG" id="kphy:AOZ06_08505"/>
<organism evidence="2 3">
    <name type="scientific">Kibdelosporangium phytohabitans</name>
    <dbReference type="NCBI Taxonomy" id="860235"/>
    <lineage>
        <taxon>Bacteria</taxon>
        <taxon>Bacillati</taxon>
        <taxon>Actinomycetota</taxon>
        <taxon>Actinomycetes</taxon>
        <taxon>Pseudonocardiales</taxon>
        <taxon>Pseudonocardiaceae</taxon>
        <taxon>Kibdelosporangium</taxon>
    </lineage>
</organism>
<evidence type="ECO:0000313" key="2">
    <source>
        <dbReference type="EMBL" id="ALG06960.1"/>
    </source>
</evidence>
<feature type="domain" description="Ricin B lectin" evidence="1">
    <location>
        <begin position="76"/>
        <end position="130"/>
    </location>
</feature>
<keyword evidence="3" id="KW-1185">Reference proteome</keyword>
<protein>
    <recommendedName>
        <fullName evidence="1">Ricin B lectin domain-containing protein</fullName>
    </recommendedName>
</protein>
<dbReference type="InterPro" id="IPR035992">
    <property type="entry name" value="Ricin_B-like_lectins"/>
</dbReference>
<feature type="domain" description="Ricin B lectin" evidence="1">
    <location>
        <begin position="1"/>
        <end position="68"/>
    </location>
</feature>
<dbReference type="InterPro" id="IPR000772">
    <property type="entry name" value="Ricin_B_lectin"/>
</dbReference>
<sequence length="140" mass="15187">MDVPGGSTAEFVFLKQATCKTPVGSGSYNQLFQLQLLGNGNYWVIPRNSNKCVQVWNESTADGAGIQQLACYSSLSQQWNTPVVSENPNGSVNLMFRNVLSGKCITANGNGTTLTQQSCDRSNLRQVWRQHLRDAGGGSN</sequence>
<proteinExistence type="predicted"/>
<gene>
    <name evidence="2" type="ORF">AOZ06_08505</name>
</gene>
<dbReference type="SUPFAM" id="SSF50370">
    <property type="entry name" value="Ricin B-like lectins"/>
    <property type="match status" value="1"/>
</dbReference>
<dbReference type="Pfam" id="PF14200">
    <property type="entry name" value="RicinB_lectin_2"/>
    <property type="match status" value="2"/>
</dbReference>
<dbReference type="Proteomes" id="UP000063699">
    <property type="component" value="Chromosome"/>
</dbReference>
<dbReference type="EMBL" id="CP012752">
    <property type="protein sequence ID" value="ALG06960.1"/>
    <property type="molecule type" value="Genomic_DNA"/>
</dbReference>
<dbReference type="PROSITE" id="PS50231">
    <property type="entry name" value="RICIN_B_LECTIN"/>
    <property type="match status" value="1"/>
</dbReference>
<evidence type="ECO:0000313" key="3">
    <source>
        <dbReference type="Proteomes" id="UP000063699"/>
    </source>
</evidence>
<dbReference type="AlphaFoldDB" id="A0A0N9HVG6"/>